<feature type="binding site" description="axial binding residue" evidence="8">
    <location>
        <position position="483"/>
    </location>
    <ligand>
        <name>heme</name>
        <dbReference type="ChEBI" id="CHEBI:30413"/>
    </ligand>
    <ligandPart>
        <name>Fe</name>
        <dbReference type="ChEBI" id="CHEBI:18248"/>
    </ligandPart>
</feature>
<dbReference type="OrthoDB" id="10029320at2759"/>
<evidence type="ECO:0000256" key="2">
    <source>
        <dbReference type="ARBA" id="ARBA00005179"/>
    </source>
</evidence>
<dbReference type="GO" id="GO:0005506">
    <property type="term" value="F:iron ion binding"/>
    <property type="evidence" value="ECO:0007669"/>
    <property type="project" value="InterPro"/>
</dbReference>
<keyword evidence="6 8" id="KW-0408">Iron</keyword>
<comment type="cofactor">
    <cofactor evidence="1 8">
        <name>heme</name>
        <dbReference type="ChEBI" id="CHEBI:30413"/>
    </cofactor>
</comment>
<dbReference type="InterPro" id="IPR002401">
    <property type="entry name" value="Cyt_P450_E_grp-I"/>
</dbReference>
<dbReference type="InterPro" id="IPR050121">
    <property type="entry name" value="Cytochrome_P450_monoxygenase"/>
</dbReference>
<keyword evidence="7 9" id="KW-0503">Monooxygenase</keyword>
<dbReference type="Pfam" id="PF00067">
    <property type="entry name" value="p450"/>
    <property type="match status" value="1"/>
</dbReference>
<keyword evidence="4 8" id="KW-0479">Metal-binding</keyword>
<dbReference type="Gene3D" id="1.10.630.10">
    <property type="entry name" value="Cytochrome P450"/>
    <property type="match status" value="1"/>
</dbReference>
<dbReference type="CDD" id="cd11051">
    <property type="entry name" value="CYP59-like"/>
    <property type="match status" value="1"/>
</dbReference>
<dbReference type="GO" id="GO:0020037">
    <property type="term" value="F:heme binding"/>
    <property type="evidence" value="ECO:0007669"/>
    <property type="project" value="InterPro"/>
</dbReference>
<evidence type="ECO:0000256" key="6">
    <source>
        <dbReference type="ARBA" id="ARBA00023004"/>
    </source>
</evidence>
<proteinExistence type="predicted"/>
<dbReference type="GO" id="GO:0004497">
    <property type="term" value="F:monooxygenase activity"/>
    <property type="evidence" value="ECO:0007669"/>
    <property type="project" value="UniProtKB-KW"/>
</dbReference>
<sequence>MGASTEWLPLLTPTFLLILLTVLSTTLLKLYAARKEFVDLKNRGLPVAPNHSLLFGHLLYLKSYLDRLPPDAHYQYAVGDIAADHFSSTTGAFYLDLWPMTGITLIITSANAATQITQTISKIALNRPPLLTRFFEPITGGPNMFDMPEQAWRPWRVAFNAAFKAERLWALVPGMVEEVEIYSGLLRERATEGEMMFLEPMTLRFTIDMIGKMILNSSLGSQTGYNDLADGMLSQIQWWHNANGTVNPFKKLNLMQRYMYWKNSRQMDHYIGSVLDDKYIEYKKNPEIQGLSVIDLVLKAYLQGPFKKHSSLPENLDPEFRAMAIRQVRLFVFTGHDSTASTLCYIFLMLSRHPEVLTRLRKEHDEVLGDVAGTASRLASDPRLVGNLPYTLAVIKETMRLNPVAGSSRAGAMGLDVTDDEGNLCPTHETMVLWVVHPELHRNGKYWVRSDEFLPERFMVPEGHELYPEPGAWRPFEVGPRNCVAQALVLIELRVMLACLVRSFNISPAYEEWHVKKRTKGRPNVHGEIAYMTEKGAAHPVCGFPCRISLAEAVARGKEGDE</sequence>
<dbReference type="EMBL" id="MU006597">
    <property type="protein sequence ID" value="KAF2743488.1"/>
    <property type="molecule type" value="Genomic_DNA"/>
</dbReference>
<dbReference type="PANTHER" id="PTHR24305:SF107">
    <property type="entry name" value="P450, PUTATIVE (EUROFUNG)-RELATED"/>
    <property type="match status" value="1"/>
</dbReference>
<evidence type="ECO:0000256" key="3">
    <source>
        <dbReference type="ARBA" id="ARBA00022617"/>
    </source>
</evidence>
<keyword evidence="5" id="KW-0560">Oxidoreductase</keyword>
<dbReference type="PRINTS" id="PR00385">
    <property type="entry name" value="P450"/>
</dbReference>
<evidence type="ECO:0000256" key="8">
    <source>
        <dbReference type="PIRSR" id="PIRSR602401-1"/>
    </source>
</evidence>
<evidence type="ECO:0000256" key="4">
    <source>
        <dbReference type="ARBA" id="ARBA00022723"/>
    </source>
</evidence>
<protein>
    <submittedName>
        <fullName evidence="9">Sterigmatocystin biosynthesis P450 monooxygenase StcS</fullName>
    </submittedName>
</protein>
<comment type="pathway">
    <text evidence="2">Secondary metabolite biosynthesis.</text>
</comment>
<accession>A0A6A6UYZ3</accession>
<dbReference type="InterPro" id="IPR001128">
    <property type="entry name" value="Cyt_P450"/>
</dbReference>
<evidence type="ECO:0000313" key="9">
    <source>
        <dbReference type="EMBL" id="KAF2743488.1"/>
    </source>
</evidence>
<dbReference type="SUPFAM" id="SSF48264">
    <property type="entry name" value="Cytochrome P450"/>
    <property type="match status" value="1"/>
</dbReference>
<evidence type="ECO:0000256" key="7">
    <source>
        <dbReference type="ARBA" id="ARBA00023033"/>
    </source>
</evidence>
<dbReference type="AlphaFoldDB" id="A0A6A6UYZ3"/>
<evidence type="ECO:0000313" key="10">
    <source>
        <dbReference type="Proteomes" id="UP000799440"/>
    </source>
</evidence>
<dbReference type="PRINTS" id="PR00463">
    <property type="entry name" value="EP450I"/>
</dbReference>
<reference evidence="9" key="1">
    <citation type="journal article" date="2020" name="Stud. Mycol.">
        <title>101 Dothideomycetes genomes: a test case for predicting lifestyles and emergence of pathogens.</title>
        <authorList>
            <person name="Haridas S."/>
            <person name="Albert R."/>
            <person name="Binder M."/>
            <person name="Bloem J."/>
            <person name="Labutti K."/>
            <person name="Salamov A."/>
            <person name="Andreopoulos B."/>
            <person name="Baker S."/>
            <person name="Barry K."/>
            <person name="Bills G."/>
            <person name="Bluhm B."/>
            <person name="Cannon C."/>
            <person name="Castanera R."/>
            <person name="Culley D."/>
            <person name="Daum C."/>
            <person name="Ezra D."/>
            <person name="Gonzalez J."/>
            <person name="Henrissat B."/>
            <person name="Kuo A."/>
            <person name="Liang C."/>
            <person name="Lipzen A."/>
            <person name="Lutzoni F."/>
            <person name="Magnuson J."/>
            <person name="Mondo S."/>
            <person name="Nolan M."/>
            <person name="Ohm R."/>
            <person name="Pangilinan J."/>
            <person name="Park H.-J."/>
            <person name="Ramirez L."/>
            <person name="Alfaro M."/>
            <person name="Sun H."/>
            <person name="Tritt A."/>
            <person name="Yoshinaga Y."/>
            <person name="Zwiers L.-H."/>
            <person name="Turgeon B."/>
            <person name="Goodwin S."/>
            <person name="Spatafora J."/>
            <person name="Crous P."/>
            <person name="Grigoriev I."/>
        </authorList>
    </citation>
    <scope>NUCLEOTIDE SEQUENCE</scope>
    <source>
        <strain evidence="9">CBS 119925</strain>
    </source>
</reference>
<name>A0A6A6UYZ3_9PLEO</name>
<gene>
    <name evidence="9" type="ORF">M011DRAFT_471420</name>
</gene>
<dbReference type="GO" id="GO:0016705">
    <property type="term" value="F:oxidoreductase activity, acting on paired donors, with incorporation or reduction of molecular oxygen"/>
    <property type="evidence" value="ECO:0007669"/>
    <property type="project" value="InterPro"/>
</dbReference>
<evidence type="ECO:0000256" key="5">
    <source>
        <dbReference type="ARBA" id="ARBA00023002"/>
    </source>
</evidence>
<organism evidence="9 10">
    <name type="scientific">Sporormia fimetaria CBS 119925</name>
    <dbReference type="NCBI Taxonomy" id="1340428"/>
    <lineage>
        <taxon>Eukaryota</taxon>
        <taxon>Fungi</taxon>
        <taxon>Dikarya</taxon>
        <taxon>Ascomycota</taxon>
        <taxon>Pezizomycotina</taxon>
        <taxon>Dothideomycetes</taxon>
        <taxon>Pleosporomycetidae</taxon>
        <taxon>Pleosporales</taxon>
        <taxon>Sporormiaceae</taxon>
        <taxon>Sporormia</taxon>
    </lineage>
</organism>
<dbReference type="PANTHER" id="PTHR24305">
    <property type="entry name" value="CYTOCHROME P450"/>
    <property type="match status" value="1"/>
</dbReference>
<keyword evidence="10" id="KW-1185">Reference proteome</keyword>
<dbReference type="Proteomes" id="UP000799440">
    <property type="component" value="Unassembled WGS sequence"/>
</dbReference>
<evidence type="ECO:0000256" key="1">
    <source>
        <dbReference type="ARBA" id="ARBA00001971"/>
    </source>
</evidence>
<keyword evidence="3 8" id="KW-0349">Heme</keyword>
<dbReference type="InterPro" id="IPR036396">
    <property type="entry name" value="Cyt_P450_sf"/>
</dbReference>